<dbReference type="EMBL" id="JPKZ01001747">
    <property type="protein sequence ID" value="KHN80427.1"/>
    <property type="molecule type" value="Genomic_DNA"/>
</dbReference>
<keyword evidence="2" id="KW-1185">Reference proteome</keyword>
<dbReference type="GO" id="GO:0016787">
    <property type="term" value="F:hydrolase activity"/>
    <property type="evidence" value="ECO:0007669"/>
    <property type="project" value="UniProtKB-KW"/>
</dbReference>
<sequence length="155" mass="17751">MFSTAVSKNHHHVEGGRLEVKLKLIQRLLLGPQTNASHSHIFTAENIDFWGALQQQTLNSGTTISINPCWYWHMLEDGRSVVEIPKSVSRVQCTAMPSNGVEHGLRVRLVCVQKRSNTRAEIRDMHRYHWITVTDQVLTALHLTVDQYRPALYLL</sequence>
<dbReference type="AlphaFoldDB" id="A0A0B2VG85"/>
<gene>
    <name evidence="1" type="primary">ndx-1</name>
    <name evidence="1" type="ORF">Tcan_09723</name>
</gene>
<proteinExistence type="predicted"/>
<dbReference type="STRING" id="6265.A0A0B2VG85"/>
<reference evidence="1 2" key="1">
    <citation type="submission" date="2014-11" db="EMBL/GenBank/DDBJ databases">
        <title>Genetic blueprint of the zoonotic pathogen Toxocara canis.</title>
        <authorList>
            <person name="Zhu X.-Q."/>
            <person name="Korhonen P.K."/>
            <person name="Cai H."/>
            <person name="Young N.D."/>
            <person name="Nejsum P."/>
            <person name="von Samson-Himmelstjerna G."/>
            <person name="Boag P.R."/>
            <person name="Tan P."/>
            <person name="Li Q."/>
            <person name="Min J."/>
            <person name="Yang Y."/>
            <person name="Wang X."/>
            <person name="Fang X."/>
            <person name="Hall R.S."/>
            <person name="Hofmann A."/>
            <person name="Sternberg P.W."/>
            <person name="Jex A.R."/>
            <person name="Gasser R.B."/>
        </authorList>
    </citation>
    <scope>NUCLEOTIDE SEQUENCE [LARGE SCALE GENOMIC DNA]</scope>
    <source>
        <strain evidence="1">PN_DK_2014</strain>
    </source>
</reference>
<dbReference type="Proteomes" id="UP000031036">
    <property type="component" value="Unassembled WGS sequence"/>
</dbReference>
<name>A0A0B2VG85_TOXCA</name>
<comment type="caution">
    <text evidence="1">The sequence shown here is derived from an EMBL/GenBank/DDBJ whole genome shotgun (WGS) entry which is preliminary data.</text>
</comment>
<evidence type="ECO:0000313" key="2">
    <source>
        <dbReference type="Proteomes" id="UP000031036"/>
    </source>
</evidence>
<organism evidence="1 2">
    <name type="scientific">Toxocara canis</name>
    <name type="common">Canine roundworm</name>
    <dbReference type="NCBI Taxonomy" id="6265"/>
    <lineage>
        <taxon>Eukaryota</taxon>
        <taxon>Metazoa</taxon>
        <taxon>Ecdysozoa</taxon>
        <taxon>Nematoda</taxon>
        <taxon>Chromadorea</taxon>
        <taxon>Rhabditida</taxon>
        <taxon>Spirurina</taxon>
        <taxon>Ascaridomorpha</taxon>
        <taxon>Ascaridoidea</taxon>
        <taxon>Toxocaridae</taxon>
        <taxon>Toxocara</taxon>
    </lineage>
</organism>
<protein>
    <submittedName>
        <fullName evidence="1">Putative nudix hydrolase 1</fullName>
    </submittedName>
</protein>
<accession>A0A0B2VG85</accession>
<keyword evidence="1" id="KW-0378">Hydrolase</keyword>
<evidence type="ECO:0000313" key="1">
    <source>
        <dbReference type="EMBL" id="KHN80427.1"/>
    </source>
</evidence>
<dbReference type="OrthoDB" id="10005910at2759"/>